<feature type="non-terminal residue" evidence="1">
    <location>
        <position position="1"/>
    </location>
</feature>
<dbReference type="EMBL" id="BKCJ010420621">
    <property type="protein sequence ID" value="GFA41882.1"/>
    <property type="molecule type" value="Genomic_DNA"/>
</dbReference>
<accession>A0A699JK38</accession>
<comment type="caution">
    <text evidence="1">The sequence shown here is derived from an EMBL/GenBank/DDBJ whole genome shotgun (WGS) entry which is preliminary data.</text>
</comment>
<keyword evidence="1" id="KW-0808">Transferase</keyword>
<evidence type="ECO:0000313" key="1">
    <source>
        <dbReference type="EMBL" id="GFA41882.1"/>
    </source>
</evidence>
<reference evidence="1" key="1">
    <citation type="journal article" date="2019" name="Sci. Rep.">
        <title>Draft genome of Tanacetum cinerariifolium, the natural source of mosquito coil.</title>
        <authorList>
            <person name="Yamashiro T."/>
            <person name="Shiraishi A."/>
            <person name="Satake H."/>
            <person name="Nakayama K."/>
        </authorList>
    </citation>
    <scope>NUCLEOTIDE SEQUENCE</scope>
</reference>
<dbReference type="AlphaFoldDB" id="A0A699JK38"/>
<keyword evidence="1" id="KW-0418">Kinase</keyword>
<name>A0A699JK38_TANCI</name>
<proteinExistence type="predicted"/>
<organism evidence="1">
    <name type="scientific">Tanacetum cinerariifolium</name>
    <name type="common">Dalmatian daisy</name>
    <name type="synonym">Chrysanthemum cinerariifolium</name>
    <dbReference type="NCBI Taxonomy" id="118510"/>
    <lineage>
        <taxon>Eukaryota</taxon>
        <taxon>Viridiplantae</taxon>
        <taxon>Streptophyta</taxon>
        <taxon>Embryophyta</taxon>
        <taxon>Tracheophyta</taxon>
        <taxon>Spermatophyta</taxon>
        <taxon>Magnoliopsida</taxon>
        <taxon>eudicotyledons</taxon>
        <taxon>Gunneridae</taxon>
        <taxon>Pentapetalae</taxon>
        <taxon>asterids</taxon>
        <taxon>campanulids</taxon>
        <taxon>Asterales</taxon>
        <taxon>Asteraceae</taxon>
        <taxon>Asteroideae</taxon>
        <taxon>Anthemideae</taxon>
        <taxon>Anthemidinae</taxon>
        <taxon>Tanacetum</taxon>
    </lineage>
</organism>
<sequence>LQKLTSQLELLEEKLSQEDVNQKLLLGLKDFMELLLLRYALTVNPTVYASCVKQFWTTAKVKKVNGQEHIQALVDKQKVIITEESIRCDL</sequence>
<dbReference type="GO" id="GO:0016301">
    <property type="term" value="F:kinase activity"/>
    <property type="evidence" value="ECO:0007669"/>
    <property type="project" value="UniProtKB-KW"/>
</dbReference>
<protein>
    <submittedName>
        <fullName evidence="1">Xylulose kinase-1</fullName>
    </submittedName>
</protein>
<gene>
    <name evidence="1" type="ORF">Tci_613854</name>
</gene>